<evidence type="ECO:0000256" key="1">
    <source>
        <dbReference type="ARBA" id="ARBA00044777"/>
    </source>
</evidence>
<dbReference type="InterPro" id="IPR003768">
    <property type="entry name" value="ScpA"/>
</dbReference>
<dbReference type="EMBL" id="MHIN01000052">
    <property type="protein sequence ID" value="OGY53222.1"/>
    <property type="molecule type" value="Genomic_DNA"/>
</dbReference>
<organism evidence="2 3">
    <name type="scientific">Candidatus Buchananbacteria bacterium RIFCSPLOWO2_01_FULL_40_23b</name>
    <dbReference type="NCBI Taxonomy" id="1797544"/>
    <lineage>
        <taxon>Bacteria</taxon>
        <taxon>Candidatus Buchananiibacteriota</taxon>
    </lineage>
</organism>
<comment type="caution">
    <text evidence="2">The sequence shown here is derived from an EMBL/GenBank/DDBJ whole genome shotgun (WGS) entry which is preliminary data.</text>
</comment>
<dbReference type="Proteomes" id="UP000178122">
    <property type="component" value="Unassembled WGS sequence"/>
</dbReference>
<proteinExistence type="predicted"/>
<dbReference type="Gene3D" id="1.10.10.580">
    <property type="entry name" value="Structural maintenance of chromosome 1. Chain E"/>
    <property type="match status" value="1"/>
</dbReference>
<gene>
    <name evidence="2" type="ORF">A2912_00370</name>
</gene>
<evidence type="ECO:0000313" key="3">
    <source>
        <dbReference type="Proteomes" id="UP000178122"/>
    </source>
</evidence>
<dbReference type="AlphaFoldDB" id="A0A1G1YLI8"/>
<dbReference type="PANTHER" id="PTHR33969">
    <property type="entry name" value="SEGREGATION AND CONDENSATION PROTEIN A"/>
    <property type="match status" value="1"/>
</dbReference>
<dbReference type="InterPro" id="IPR023093">
    <property type="entry name" value="ScpA-like_C"/>
</dbReference>
<evidence type="ECO:0000313" key="2">
    <source>
        <dbReference type="EMBL" id="OGY53222.1"/>
    </source>
</evidence>
<sequence>MQNVYKVQLPVFEGPLDLLLDLIEQRKLLINDVSLAKVTDDYLAHIKEEGGFSLPGAAQFILVASTLLLIKSRSLLPSLALTEEEEGSIEDLERRLMLYKKMKDLSAGVQGLFGKEIIFFRESSHSMVPVFTPTKEITKEGILSAIQNVLRTLPKKELIPQLIVRTVVSLEEMIENLMGRMANALNMSFKEFSENAKGDVSQVIVGFLAMLELVKRGIISVKQDNHFEDIEMSTKL</sequence>
<protein>
    <recommendedName>
        <fullName evidence="1">Segregation and condensation protein A</fullName>
    </recommendedName>
</protein>
<dbReference type="Gene3D" id="6.10.250.2410">
    <property type="match status" value="1"/>
</dbReference>
<accession>A0A1G1YLI8</accession>
<dbReference type="Pfam" id="PF02616">
    <property type="entry name" value="SMC_ScpA"/>
    <property type="match status" value="1"/>
</dbReference>
<dbReference type="PANTHER" id="PTHR33969:SF2">
    <property type="entry name" value="SEGREGATION AND CONDENSATION PROTEIN A"/>
    <property type="match status" value="1"/>
</dbReference>
<reference evidence="2 3" key="1">
    <citation type="journal article" date="2016" name="Nat. Commun.">
        <title>Thousands of microbial genomes shed light on interconnected biogeochemical processes in an aquifer system.</title>
        <authorList>
            <person name="Anantharaman K."/>
            <person name="Brown C.T."/>
            <person name="Hug L.A."/>
            <person name="Sharon I."/>
            <person name="Castelle C.J."/>
            <person name="Probst A.J."/>
            <person name="Thomas B.C."/>
            <person name="Singh A."/>
            <person name="Wilkins M.J."/>
            <person name="Karaoz U."/>
            <person name="Brodie E.L."/>
            <person name="Williams K.H."/>
            <person name="Hubbard S.S."/>
            <person name="Banfield J.F."/>
        </authorList>
    </citation>
    <scope>NUCLEOTIDE SEQUENCE [LARGE SCALE GENOMIC DNA]</scope>
</reference>
<name>A0A1G1YLI8_9BACT</name>